<keyword evidence="3" id="KW-1185">Reference proteome</keyword>
<gene>
    <name evidence="2" type="ORF">SNAT2548_LOCUS5291</name>
</gene>
<sequence>MVIGTLKESPLKKAKSEVSPDNDGEGEGPARKETEDDDQDNEDEIPAEEEEDNDMPEAGGTQKHLRNTWQNGIAPDFMIQLLSILPNYIELVIVLFPLPFATGLLKGILEFNRMFGKVMPSEVQCLIKMPNKPMPNPDEDTKVLYVGNRHNFALSIDVVKNDMIEFAKKAVTDTRPSATGKKNALRPNKATADSDNQAELKAEGPDDVSDSEGGDVGPGTSSNDKGGNFIGCIEVDDLLDRTDLAENSQADSDEESPEYHSESKVISRRSFLAMTKFGVRVATTPSTTASMVVGVGLITNKQLKKDTTAWFESLTTATVFASDCDATQRIARVPLAVNDDAKSEKYLYCVLTGIVGFVNHFHNLAPVPNAKHWWRLAHSEKYETQIWLEPGLRRFRMLDWRALWRLIHTDKLWCGPKTAEVRAFVFAFHTLGSIVSSSCLCESAGSLLKHFARGNADTMRVVERALLKFAGIAGDGTDGLILLRAWLETVPSPEKLVFMGRNMKECPMVSQSFAQDSAGGCESLGHKAKSISASLGPNCKPEGQSELFQPEE</sequence>
<feature type="compositionally biased region" description="Basic and acidic residues" evidence="1">
    <location>
        <begin position="9"/>
        <end position="18"/>
    </location>
</feature>
<evidence type="ECO:0000313" key="3">
    <source>
        <dbReference type="Proteomes" id="UP000604046"/>
    </source>
</evidence>
<protein>
    <submittedName>
        <fullName evidence="2">Uncharacterized protein</fullName>
    </submittedName>
</protein>
<feature type="region of interest" description="Disordered" evidence="1">
    <location>
        <begin position="531"/>
        <end position="552"/>
    </location>
</feature>
<name>A0A812IZ62_9DINO</name>
<feature type="region of interest" description="Disordered" evidence="1">
    <location>
        <begin position="175"/>
        <end position="229"/>
    </location>
</feature>
<evidence type="ECO:0000313" key="2">
    <source>
        <dbReference type="EMBL" id="CAE7194114.1"/>
    </source>
</evidence>
<proteinExistence type="predicted"/>
<dbReference type="Proteomes" id="UP000604046">
    <property type="component" value="Unassembled WGS sequence"/>
</dbReference>
<evidence type="ECO:0000256" key="1">
    <source>
        <dbReference type="SAM" id="MobiDB-lite"/>
    </source>
</evidence>
<dbReference type="AlphaFoldDB" id="A0A812IZ62"/>
<feature type="compositionally biased region" description="Acidic residues" evidence="1">
    <location>
        <begin position="35"/>
        <end position="55"/>
    </location>
</feature>
<reference evidence="2" key="1">
    <citation type="submission" date="2021-02" db="EMBL/GenBank/DDBJ databases">
        <authorList>
            <person name="Dougan E. K."/>
            <person name="Rhodes N."/>
            <person name="Thang M."/>
            <person name="Chan C."/>
        </authorList>
    </citation>
    <scope>NUCLEOTIDE SEQUENCE</scope>
</reference>
<organism evidence="2 3">
    <name type="scientific">Symbiodinium natans</name>
    <dbReference type="NCBI Taxonomy" id="878477"/>
    <lineage>
        <taxon>Eukaryota</taxon>
        <taxon>Sar</taxon>
        <taxon>Alveolata</taxon>
        <taxon>Dinophyceae</taxon>
        <taxon>Suessiales</taxon>
        <taxon>Symbiodiniaceae</taxon>
        <taxon>Symbiodinium</taxon>
    </lineage>
</organism>
<accession>A0A812IZ62</accession>
<feature type="region of interest" description="Disordered" evidence="1">
    <location>
        <begin position="1"/>
        <end position="62"/>
    </location>
</feature>
<comment type="caution">
    <text evidence="2">The sequence shown here is derived from an EMBL/GenBank/DDBJ whole genome shotgun (WGS) entry which is preliminary data.</text>
</comment>
<dbReference type="EMBL" id="CAJNDS010000336">
    <property type="protein sequence ID" value="CAE7194114.1"/>
    <property type="molecule type" value="Genomic_DNA"/>
</dbReference>